<dbReference type="PROSITE" id="PS51465">
    <property type="entry name" value="KAZAL_2"/>
    <property type="match status" value="2"/>
</dbReference>
<comment type="subcellular location">
    <subcellularLocation>
        <location evidence="1">Cell membrane</location>
        <topology evidence="1">Multi-pass membrane protein</topology>
    </subcellularLocation>
</comment>
<protein>
    <submittedName>
        <fullName evidence="10">Uncharacterized protein</fullName>
    </submittedName>
</protein>
<dbReference type="SUPFAM" id="SSF103473">
    <property type="entry name" value="MFS general substrate transporter"/>
    <property type="match status" value="1"/>
</dbReference>
<evidence type="ECO:0000256" key="1">
    <source>
        <dbReference type="ARBA" id="ARBA00004651"/>
    </source>
</evidence>
<dbReference type="InterPro" id="IPR002350">
    <property type="entry name" value="Kazal_dom"/>
</dbReference>
<dbReference type="InterPro" id="IPR036259">
    <property type="entry name" value="MFS_trans_sf"/>
</dbReference>
<keyword evidence="7" id="KW-1015">Disulfide bond</keyword>
<sequence length="740" mass="79858">MDPPSKRSYDNPVFDLGFEDKEDAGTNNPVSSPGFGDKEDAGTNNPVFSPGFGDNEDAGTNQQPKVVGMFFAYFLSVISTIERRFGIKSRTTGFVMSGNEISQILFSIILNHYGGSGSQVNQVALDIAAEQKAEGISKLEAANDPLFTSRGSLCNVTKEKCDKDTDDSGAAWGLFLVFFSFFLAGIGTSVYYSLGTSYIDDQVKSSQSSFLLSLSSALRVLGPFLGFGLGFLCLGIYVDPGSDPGISPRDPRWMGAWWLGFILIGAPLFLSAILIAFFPQRLPKKPSKKKKEEVTPTEEEVVTKDTMGFDLDTGPVALPELAQLKETMTRLIKNPIAVCHAFAVVFHVIANVGFFTFTPKFIESQFRRTPAESSMATGVSSVLVQVFGMVIAGYVIKKFKPRARYITGWGCLVSALYIGGILFGMQVGCDQIHVQGDYNADTNELAVATNCSALCNCPQTQISPVCASAPGAVDLHYFSPCHAGCKSVEMRNGTKVFSQCDCVEGPIKEATGGYCGSSRCDKFMMYLIILAITKAVSSTGRVGGLLVILRLAVATNCSALCNCPQTQISPVCASAPGAVDLHYFSPCYAGCKSVEMRNGTKVFSQCDCVEGPIKEATGGYCESSRCDKFMMYLIILAITKAVSSTGRVGGLLVILRSVKPEDKSVAIGFVLMLLSILAFIPAPIIFGAVIVFTFIALLLDMVVWRMSNRIVMFPEEGENKTLKQQTGSNQLEMTKKSQTD</sequence>
<evidence type="ECO:0000256" key="6">
    <source>
        <dbReference type="ARBA" id="ARBA00023136"/>
    </source>
</evidence>
<evidence type="ECO:0000256" key="5">
    <source>
        <dbReference type="ARBA" id="ARBA00022989"/>
    </source>
</evidence>
<accession>A0A7R8W7V9</accession>
<organism evidence="10">
    <name type="scientific">Cyprideis torosa</name>
    <dbReference type="NCBI Taxonomy" id="163714"/>
    <lineage>
        <taxon>Eukaryota</taxon>
        <taxon>Metazoa</taxon>
        <taxon>Ecdysozoa</taxon>
        <taxon>Arthropoda</taxon>
        <taxon>Crustacea</taxon>
        <taxon>Oligostraca</taxon>
        <taxon>Ostracoda</taxon>
        <taxon>Podocopa</taxon>
        <taxon>Podocopida</taxon>
        <taxon>Cytherocopina</taxon>
        <taxon>Cytheroidea</taxon>
        <taxon>Cytherideidae</taxon>
        <taxon>Cyprideis</taxon>
    </lineage>
</organism>
<evidence type="ECO:0000256" key="4">
    <source>
        <dbReference type="ARBA" id="ARBA00022692"/>
    </source>
</evidence>
<evidence type="ECO:0000256" key="9">
    <source>
        <dbReference type="SAM" id="Phobius"/>
    </source>
</evidence>
<feature type="transmembrane region" description="Helical" evidence="9">
    <location>
        <begin position="403"/>
        <end position="425"/>
    </location>
</feature>
<evidence type="ECO:0000256" key="3">
    <source>
        <dbReference type="ARBA" id="ARBA00022475"/>
    </source>
</evidence>
<reference evidence="10" key="1">
    <citation type="submission" date="2020-11" db="EMBL/GenBank/DDBJ databases">
        <authorList>
            <person name="Tran Van P."/>
        </authorList>
    </citation>
    <scope>NUCLEOTIDE SEQUENCE</scope>
</reference>
<dbReference type="CDD" id="cd01330">
    <property type="entry name" value="KAZAL_SLC21"/>
    <property type="match status" value="1"/>
</dbReference>
<dbReference type="InterPro" id="IPR004156">
    <property type="entry name" value="OATP"/>
</dbReference>
<dbReference type="OrthoDB" id="5062115at2759"/>
<keyword evidence="3" id="KW-1003">Cell membrane</keyword>
<dbReference type="Pfam" id="PF03137">
    <property type="entry name" value="OATP"/>
    <property type="match status" value="2"/>
</dbReference>
<feature type="transmembrane region" description="Helical" evidence="9">
    <location>
        <begin position="629"/>
        <end position="654"/>
    </location>
</feature>
<evidence type="ECO:0000256" key="8">
    <source>
        <dbReference type="SAM" id="MobiDB-lite"/>
    </source>
</evidence>
<dbReference type="SUPFAM" id="SSF100895">
    <property type="entry name" value="Kazal-type serine protease inhibitors"/>
    <property type="match status" value="2"/>
</dbReference>
<feature type="region of interest" description="Disordered" evidence="8">
    <location>
        <begin position="721"/>
        <end position="740"/>
    </location>
</feature>
<dbReference type="GO" id="GO:0016323">
    <property type="term" value="C:basolateral plasma membrane"/>
    <property type="evidence" value="ECO:0007669"/>
    <property type="project" value="TreeGrafter"/>
</dbReference>
<dbReference type="PANTHER" id="PTHR11388:SF76">
    <property type="entry name" value="SOLUTE CARRIER ORGANIC ANION TRANSPORTER FAMILY MEMBER"/>
    <property type="match status" value="1"/>
</dbReference>
<dbReference type="CDD" id="cd17336">
    <property type="entry name" value="MFS_SLCO_OATP"/>
    <property type="match status" value="1"/>
</dbReference>
<keyword evidence="4 9" id="KW-0812">Transmembrane</keyword>
<feature type="compositionally biased region" description="Polar residues" evidence="8">
    <location>
        <begin position="722"/>
        <end position="732"/>
    </location>
</feature>
<evidence type="ECO:0000256" key="7">
    <source>
        <dbReference type="ARBA" id="ARBA00023157"/>
    </source>
</evidence>
<feature type="transmembrane region" description="Helical" evidence="9">
    <location>
        <begin position="666"/>
        <end position="699"/>
    </location>
</feature>
<dbReference type="GO" id="GO:0015347">
    <property type="term" value="F:sodium-independent organic anion transmembrane transporter activity"/>
    <property type="evidence" value="ECO:0007669"/>
    <property type="project" value="TreeGrafter"/>
</dbReference>
<feature type="region of interest" description="Disordered" evidence="8">
    <location>
        <begin position="1"/>
        <end position="60"/>
    </location>
</feature>
<feature type="transmembrane region" description="Helical" evidence="9">
    <location>
        <begin position="375"/>
        <end position="396"/>
    </location>
</feature>
<feature type="transmembrane region" description="Helical" evidence="9">
    <location>
        <begin position="216"/>
        <end position="237"/>
    </location>
</feature>
<dbReference type="EMBL" id="OB660568">
    <property type="protein sequence ID" value="CAD7225427.1"/>
    <property type="molecule type" value="Genomic_DNA"/>
</dbReference>
<dbReference type="Pfam" id="PF07648">
    <property type="entry name" value="Kazal_2"/>
    <property type="match status" value="2"/>
</dbReference>
<dbReference type="Gene3D" id="1.20.1250.20">
    <property type="entry name" value="MFS general substrate transporter like domains"/>
    <property type="match status" value="1"/>
</dbReference>
<keyword evidence="5 9" id="KW-1133">Transmembrane helix</keyword>
<comment type="similarity">
    <text evidence="2">Belongs to the organo anion transporter (TC 2.A.60) family.</text>
</comment>
<keyword evidence="6 9" id="KW-0472">Membrane</keyword>
<evidence type="ECO:0000313" key="10">
    <source>
        <dbReference type="EMBL" id="CAD7225427.1"/>
    </source>
</evidence>
<evidence type="ECO:0000256" key="2">
    <source>
        <dbReference type="ARBA" id="ARBA00009657"/>
    </source>
</evidence>
<dbReference type="PANTHER" id="PTHR11388">
    <property type="entry name" value="ORGANIC ANION TRANSPORTER"/>
    <property type="match status" value="1"/>
</dbReference>
<proteinExistence type="inferred from homology"/>
<feature type="transmembrane region" description="Helical" evidence="9">
    <location>
        <begin position="170"/>
        <end position="195"/>
    </location>
</feature>
<dbReference type="GO" id="GO:0043252">
    <property type="term" value="P:sodium-independent organic anion transport"/>
    <property type="evidence" value="ECO:0007669"/>
    <property type="project" value="TreeGrafter"/>
</dbReference>
<gene>
    <name evidence="10" type="ORF">CTOB1V02_LOCUS3368</name>
</gene>
<feature type="transmembrane region" description="Helical" evidence="9">
    <location>
        <begin position="335"/>
        <end position="355"/>
    </location>
</feature>
<dbReference type="InterPro" id="IPR036058">
    <property type="entry name" value="Kazal_dom_sf"/>
</dbReference>
<dbReference type="AlphaFoldDB" id="A0A7R8W7V9"/>
<name>A0A7R8W7V9_9CRUS</name>
<feature type="transmembrane region" description="Helical" evidence="9">
    <location>
        <begin position="257"/>
        <end position="278"/>
    </location>
</feature>